<comment type="caution">
    <text evidence="2">The sequence shown here is derived from an EMBL/GenBank/DDBJ whole genome shotgun (WGS) entry which is preliminary data.</text>
</comment>
<sequence length="396" mass="46178">MCDGCEVNQKYYKHNIEDPEKERRILDSLCIPTQTEIRSQLGSKLADVFFENLTSEARIFLGLQPPLVGPSDVWINPNSRLKKKVRCEPIPEPQVLHQKALMHQTILEIGTSHIDDLKNQLRQEVEEAVRNQAINYEEEFEKRMALEIERVKLEAEVQCKQVVGTLMLHFDKCFADVVERHKLKMRKECQVKVLEERADLAAHMMSELQREIEKRDLELCSDFHDTLNGELNALERKFVKQIDAERKIAEEVIEGIVEKYEQMLVNVRAEMEMANTIDLCQAIAQENALREKEVREEKASHEDIIIQLVQRNNALQKKNETLQKMATERSKRIENYQKKMKGLLEEFQKFVNYALEATPAHAEYLLSTQKMVLKKYHEDGLVDPVRIPFPSFPIVV</sequence>
<proteinExistence type="predicted"/>
<dbReference type="EMBL" id="JARGDH010000003">
    <property type="protein sequence ID" value="KAL0273859.1"/>
    <property type="molecule type" value="Genomic_DNA"/>
</dbReference>
<name>A0AAW2HVC3_9NEOP</name>
<keyword evidence="1" id="KW-0175">Coiled coil</keyword>
<protein>
    <submittedName>
        <fullName evidence="2">Uncharacterized protein</fullName>
    </submittedName>
</protein>
<evidence type="ECO:0000313" key="2">
    <source>
        <dbReference type="EMBL" id="KAL0273859.1"/>
    </source>
</evidence>
<organism evidence="2">
    <name type="scientific">Menopon gallinae</name>
    <name type="common">poultry shaft louse</name>
    <dbReference type="NCBI Taxonomy" id="328185"/>
    <lineage>
        <taxon>Eukaryota</taxon>
        <taxon>Metazoa</taxon>
        <taxon>Ecdysozoa</taxon>
        <taxon>Arthropoda</taxon>
        <taxon>Hexapoda</taxon>
        <taxon>Insecta</taxon>
        <taxon>Pterygota</taxon>
        <taxon>Neoptera</taxon>
        <taxon>Paraneoptera</taxon>
        <taxon>Psocodea</taxon>
        <taxon>Troctomorpha</taxon>
        <taxon>Phthiraptera</taxon>
        <taxon>Amblycera</taxon>
        <taxon>Menoponidae</taxon>
        <taxon>Menopon</taxon>
    </lineage>
</organism>
<accession>A0AAW2HVC3</accession>
<evidence type="ECO:0000256" key="1">
    <source>
        <dbReference type="SAM" id="Coils"/>
    </source>
</evidence>
<gene>
    <name evidence="2" type="ORF">PYX00_006441</name>
</gene>
<feature type="coiled-coil region" evidence="1">
    <location>
        <begin position="305"/>
        <end position="346"/>
    </location>
</feature>
<reference evidence="2" key="1">
    <citation type="journal article" date="2024" name="Gigascience">
        <title>Chromosome-level genome of the poultry shaft louse Menopon gallinae provides insight into the host-switching and adaptive evolution of parasitic lice.</title>
        <authorList>
            <person name="Xu Y."/>
            <person name="Ma L."/>
            <person name="Liu S."/>
            <person name="Liang Y."/>
            <person name="Liu Q."/>
            <person name="He Z."/>
            <person name="Tian L."/>
            <person name="Duan Y."/>
            <person name="Cai W."/>
            <person name="Li H."/>
            <person name="Song F."/>
        </authorList>
    </citation>
    <scope>NUCLEOTIDE SEQUENCE</scope>
    <source>
        <strain evidence="2">Cailab_2023a</strain>
    </source>
</reference>
<dbReference type="AlphaFoldDB" id="A0AAW2HVC3"/>